<feature type="binding site" evidence="9">
    <location>
        <position position="284"/>
    </location>
    <ligand>
        <name>ATP</name>
        <dbReference type="ChEBI" id="CHEBI:30616"/>
    </ligand>
</feature>
<name>B4PWQ9_DROYA</name>
<dbReference type="Gene3D" id="3.30.200.20">
    <property type="entry name" value="Phosphorylase Kinase, domain 1"/>
    <property type="match status" value="1"/>
</dbReference>
<reference evidence="12 13" key="1">
    <citation type="journal article" date="2007" name="Nature">
        <title>Evolution of genes and genomes on the Drosophila phylogeny.</title>
        <authorList>
            <consortium name="Drosophila 12 Genomes Consortium"/>
            <person name="Clark A.G."/>
            <person name="Eisen M.B."/>
            <person name="Smith D.R."/>
            <person name="Bergman C.M."/>
            <person name="Oliver B."/>
            <person name="Markow T.A."/>
            <person name="Kaufman T.C."/>
            <person name="Kellis M."/>
            <person name="Gelbart W."/>
            <person name="Iyer V.N."/>
            <person name="Pollard D.A."/>
            <person name="Sackton T.B."/>
            <person name="Larracuente A.M."/>
            <person name="Singh N.D."/>
            <person name="Abad J.P."/>
            <person name="Abt D.N."/>
            <person name="Adryan B."/>
            <person name="Aguade M."/>
            <person name="Akashi H."/>
            <person name="Anderson W.W."/>
            <person name="Aquadro C.F."/>
            <person name="Ardell D.H."/>
            <person name="Arguello R."/>
            <person name="Artieri C.G."/>
            <person name="Barbash D.A."/>
            <person name="Barker D."/>
            <person name="Barsanti P."/>
            <person name="Batterham P."/>
            <person name="Batzoglou S."/>
            <person name="Begun D."/>
            <person name="Bhutkar A."/>
            <person name="Blanco E."/>
            <person name="Bosak S.A."/>
            <person name="Bradley R.K."/>
            <person name="Brand A.D."/>
            <person name="Brent M.R."/>
            <person name="Brooks A.N."/>
            <person name="Brown R.H."/>
            <person name="Butlin R.K."/>
            <person name="Caggese C."/>
            <person name="Calvi B.R."/>
            <person name="Bernardo de Carvalho A."/>
            <person name="Caspi A."/>
            <person name="Castrezana S."/>
            <person name="Celniker S.E."/>
            <person name="Chang J.L."/>
            <person name="Chapple C."/>
            <person name="Chatterji S."/>
            <person name="Chinwalla A."/>
            <person name="Civetta A."/>
            <person name="Clifton S.W."/>
            <person name="Comeron J.M."/>
            <person name="Costello J.C."/>
            <person name="Coyne J.A."/>
            <person name="Daub J."/>
            <person name="David R.G."/>
            <person name="Delcher A.L."/>
            <person name="Delehaunty K."/>
            <person name="Do C.B."/>
            <person name="Ebling H."/>
            <person name="Edwards K."/>
            <person name="Eickbush T."/>
            <person name="Evans J.D."/>
            <person name="Filipski A."/>
            <person name="Findeiss S."/>
            <person name="Freyhult E."/>
            <person name="Fulton L."/>
            <person name="Fulton R."/>
            <person name="Garcia A.C."/>
            <person name="Gardiner A."/>
            <person name="Garfield D.A."/>
            <person name="Garvin B.E."/>
            <person name="Gibson G."/>
            <person name="Gilbert D."/>
            <person name="Gnerre S."/>
            <person name="Godfrey J."/>
            <person name="Good R."/>
            <person name="Gotea V."/>
            <person name="Gravely B."/>
            <person name="Greenberg A.J."/>
            <person name="Griffiths-Jones S."/>
            <person name="Gross S."/>
            <person name="Guigo R."/>
            <person name="Gustafson E.A."/>
            <person name="Haerty W."/>
            <person name="Hahn M.W."/>
            <person name="Halligan D.L."/>
            <person name="Halpern A.L."/>
            <person name="Halter G.M."/>
            <person name="Han M.V."/>
            <person name="Heger A."/>
            <person name="Hillier L."/>
            <person name="Hinrichs A.S."/>
            <person name="Holmes I."/>
            <person name="Hoskins R.A."/>
            <person name="Hubisz M.J."/>
            <person name="Hultmark D."/>
            <person name="Huntley M.A."/>
            <person name="Jaffe D.B."/>
            <person name="Jagadeeshan S."/>
            <person name="Jeck W.R."/>
            <person name="Johnson J."/>
            <person name="Jones C.D."/>
            <person name="Jordan W.C."/>
            <person name="Karpen G.H."/>
            <person name="Kataoka E."/>
            <person name="Keightley P.D."/>
            <person name="Kheradpour P."/>
            <person name="Kirkness E.F."/>
            <person name="Koerich L.B."/>
            <person name="Kristiansen K."/>
            <person name="Kudrna D."/>
            <person name="Kulathinal R.J."/>
            <person name="Kumar S."/>
            <person name="Kwok R."/>
            <person name="Lander E."/>
            <person name="Langley C.H."/>
            <person name="Lapoint R."/>
            <person name="Lazzaro B.P."/>
            <person name="Lee S.J."/>
            <person name="Levesque L."/>
            <person name="Li R."/>
            <person name="Lin C.F."/>
            <person name="Lin M.F."/>
            <person name="Lindblad-Toh K."/>
            <person name="Llopart A."/>
            <person name="Long M."/>
            <person name="Low L."/>
            <person name="Lozovsky E."/>
            <person name="Lu J."/>
            <person name="Luo M."/>
            <person name="Machado C.A."/>
            <person name="Makalowski W."/>
            <person name="Marzo M."/>
            <person name="Matsuda M."/>
            <person name="Matzkin L."/>
            <person name="McAllister B."/>
            <person name="McBride C.S."/>
            <person name="McKernan B."/>
            <person name="McKernan K."/>
            <person name="Mendez-Lago M."/>
            <person name="Minx P."/>
            <person name="Mollenhauer M.U."/>
            <person name="Montooth K."/>
            <person name="Mount S.M."/>
            <person name="Mu X."/>
            <person name="Myers E."/>
            <person name="Negre B."/>
            <person name="Newfeld S."/>
            <person name="Nielsen R."/>
            <person name="Noor M.A."/>
            <person name="O'Grady P."/>
            <person name="Pachter L."/>
            <person name="Papaceit M."/>
            <person name="Parisi M.J."/>
            <person name="Parisi M."/>
            <person name="Parts L."/>
            <person name="Pedersen J.S."/>
            <person name="Pesole G."/>
            <person name="Phillippy A.M."/>
            <person name="Ponting C.P."/>
            <person name="Pop M."/>
            <person name="Porcelli D."/>
            <person name="Powell J.R."/>
            <person name="Prohaska S."/>
            <person name="Pruitt K."/>
            <person name="Puig M."/>
            <person name="Quesneville H."/>
            <person name="Ram K.R."/>
            <person name="Rand D."/>
            <person name="Rasmussen M.D."/>
            <person name="Reed L.K."/>
            <person name="Reenan R."/>
            <person name="Reily A."/>
            <person name="Remington K.A."/>
            <person name="Rieger T.T."/>
            <person name="Ritchie M.G."/>
            <person name="Robin C."/>
            <person name="Rogers Y.H."/>
            <person name="Rohde C."/>
            <person name="Rozas J."/>
            <person name="Rubenfield M.J."/>
            <person name="Ruiz A."/>
            <person name="Russo S."/>
            <person name="Salzberg S.L."/>
            <person name="Sanchez-Gracia A."/>
            <person name="Saranga D.J."/>
            <person name="Sato H."/>
            <person name="Schaeffer S.W."/>
            <person name="Schatz M.C."/>
            <person name="Schlenke T."/>
            <person name="Schwartz R."/>
            <person name="Segarra C."/>
            <person name="Singh R.S."/>
            <person name="Sirot L."/>
            <person name="Sirota M."/>
            <person name="Sisneros N.B."/>
            <person name="Smith C.D."/>
            <person name="Smith T.F."/>
            <person name="Spieth J."/>
            <person name="Stage D.E."/>
            <person name="Stark A."/>
            <person name="Stephan W."/>
            <person name="Strausberg R.L."/>
            <person name="Strempel S."/>
            <person name="Sturgill D."/>
            <person name="Sutton G."/>
            <person name="Sutton G.G."/>
            <person name="Tao W."/>
            <person name="Teichmann S."/>
            <person name="Tobari Y.N."/>
            <person name="Tomimura Y."/>
            <person name="Tsolas J.M."/>
            <person name="Valente V.L."/>
            <person name="Venter E."/>
            <person name="Venter J.C."/>
            <person name="Vicario S."/>
            <person name="Vieira F.G."/>
            <person name="Vilella A.J."/>
            <person name="Villasante A."/>
            <person name="Walenz B."/>
            <person name="Wang J."/>
            <person name="Wasserman M."/>
            <person name="Watts T."/>
            <person name="Wilson D."/>
            <person name="Wilson R.K."/>
            <person name="Wing R.A."/>
            <person name="Wolfner M.F."/>
            <person name="Wong A."/>
            <person name="Wong G.K."/>
            <person name="Wu C.I."/>
            <person name="Wu G."/>
            <person name="Yamamoto D."/>
            <person name="Yang H.P."/>
            <person name="Yang S.P."/>
            <person name="Yorke J.A."/>
            <person name="Yoshida K."/>
            <person name="Zdobnov E."/>
            <person name="Zhang P."/>
            <person name="Zhang Y."/>
            <person name="Zimin A.V."/>
            <person name="Baldwin J."/>
            <person name="Abdouelleil A."/>
            <person name="Abdulkadir J."/>
            <person name="Abebe A."/>
            <person name="Abera B."/>
            <person name="Abreu J."/>
            <person name="Acer S.C."/>
            <person name="Aftuck L."/>
            <person name="Alexander A."/>
            <person name="An P."/>
            <person name="Anderson E."/>
            <person name="Anderson S."/>
            <person name="Arachi H."/>
            <person name="Azer M."/>
            <person name="Bachantsang P."/>
            <person name="Barry A."/>
            <person name="Bayul T."/>
            <person name="Berlin A."/>
            <person name="Bessette D."/>
            <person name="Bloom T."/>
            <person name="Blye J."/>
            <person name="Boguslavskiy L."/>
            <person name="Bonnet C."/>
            <person name="Boukhgalter B."/>
            <person name="Bourzgui I."/>
            <person name="Brown A."/>
            <person name="Cahill P."/>
            <person name="Channer S."/>
            <person name="Cheshatsang Y."/>
            <person name="Chuda L."/>
            <person name="Citroen M."/>
            <person name="Collymore A."/>
            <person name="Cooke P."/>
            <person name="Costello M."/>
            <person name="D'Aco K."/>
            <person name="Daza R."/>
            <person name="De Haan G."/>
            <person name="DeGray S."/>
            <person name="DeMaso C."/>
            <person name="Dhargay N."/>
            <person name="Dooley K."/>
            <person name="Dooley E."/>
            <person name="Doricent M."/>
            <person name="Dorje P."/>
            <person name="Dorjee K."/>
            <person name="Dupes A."/>
            <person name="Elong R."/>
            <person name="Falk J."/>
            <person name="Farina A."/>
            <person name="Faro S."/>
            <person name="Ferguson D."/>
            <person name="Fisher S."/>
            <person name="Foley C.D."/>
            <person name="Franke A."/>
            <person name="Friedrich D."/>
            <person name="Gadbois L."/>
            <person name="Gearin G."/>
            <person name="Gearin C.R."/>
            <person name="Giannoukos G."/>
            <person name="Goode T."/>
            <person name="Graham J."/>
            <person name="Grandbois E."/>
            <person name="Grewal S."/>
            <person name="Gyaltsen K."/>
            <person name="Hafez N."/>
            <person name="Hagos B."/>
            <person name="Hall J."/>
            <person name="Henson C."/>
            <person name="Hollinger A."/>
            <person name="Honan T."/>
            <person name="Huard M.D."/>
            <person name="Hughes L."/>
            <person name="Hurhula B."/>
            <person name="Husby M.E."/>
            <person name="Kamat A."/>
            <person name="Kanga B."/>
            <person name="Kashin S."/>
            <person name="Khazanovich D."/>
            <person name="Kisner P."/>
            <person name="Lance K."/>
            <person name="Lara M."/>
            <person name="Lee W."/>
            <person name="Lennon N."/>
            <person name="Letendre F."/>
            <person name="LeVine R."/>
            <person name="Lipovsky A."/>
            <person name="Liu X."/>
            <person name="Liu J."/>
            <person name="Liu S."/>
            <person name="Lokyitsang T."/>
            <person name="Lokyitsang Y."/>
            <person name="Lubonja R."/>
            <person name="Lui A."/>
            <person name="MacDonald P."/>
            <person name="Magnisalis V."/>
            <person name="Maru K."/>
            <person name="Matthews C."/>
            <person name="McCusker W."/>
            <person name="McDonough S."/>
            <person name="Mehta T."/>
            <person name="Meldrim J."/>
            <person name="Meneus L."/>
            <person name="Mihai O."/>
            <person name="Mihalev A."/>
            <person name="Mihova T."/>
            <person name="Mittelman R."/>
            <person name="Mlenga V."/>
            <person name="Montmayeur A."/>
            <person name="Mulrain L."/>
            <person name="Navidi A."/>
            <person name="Naylor J."/>
            <person name="Negash T."/>
            <person name="Nguyen T."/>
            <person name="Nguyen N."/>
            <person name="Nicol R."/>
            <person name="Norbu C."/>
            <person name="Norbu N."/>
            <person name="Novod N."/>
            <person name="O'Neill B."/>
            <person name="Osman S."/>
            <person name="Markiewicz E."/>
            <person name="Oyono O.L."/>
            <person name="Patti C."/>
            <person name="Phunkhang P."/>
            <person name="Pierre F."/>
            <person name="Priest M."/>
            <person name="Raghuraman S."/>
            <person name="Rege F."/>
            <person name="Reyes R."/>
            <person name="Rise C."/>
            <person name="Rogov P."/>
            <person name="Ross K."/>
            <person name="Ryan E."/>
            <person name="Settipalli S."/>
            <person name="Shea T."/>
            <person name="Sherpa N."/>
            <person name="Shi L."/>
            <person name="Shih D."/>
            <person name="Sparrow T."/>
            <person name="Spaulding J."/>
            <person name="Stalker J."/>
            <person name="Stange-Thomann N."/>
            <person name="Stavropoulos S."/>
            <person name="Stone C."/>
            <person name="Strader C."/>
            <person name="Tesfaye S."/>
            <person name="Thomson T."/>
            <person name="Thoulutsang Y."/>
            <person name="Thoulutsang D."/>
            <person name="Topham K."/>
            <person name="Topping I."/>
            <person name="Tsamla T."/>
            <person name="Vassiliev H."/>
            <person name="Vo A."/>
            <person name="Wangchuk T."/>
            <person name="Wangdi T."/>
            <person name="Weiand M."/>
            <person name="Wilkinson J."/>
            <person name="Wilson A."/>
            <person name="Yadav S."/>
            <person name="Young G."/>
            <person name="Yu Q."/>
            <person name="Zembek L."/>
            <person name="Zhong D."/>
            <person name="Zimmer A."/>
            <person name="Zwirko Z."/>
            <person name="Jaffe D.B."/>
            <person name="Alvarez P."/>
            <person name="Brockman W."/>
            <person name="Butler J."/>
            <person name="Chin C."/>
            <person name="Gnerre S."/>
            <person name="Grabherr M."/>
            <person name="Kleber M."/>
            <person name="Mauceli E."/>
            <person name="MacCallum I."/>
        </authorList>
    </citation>
    <scope>NUCLEOTIDE SEQUENCE [LARGE SCALE GENOMIC DNA]</scope>
    <source>
        <strain evidence="13">Tai18E2 / Tucson 14021-0261.01</strain>
    </source>
</reference>
<feature type="compositionally biased region" description="Basic and acidic residues" evidence="10">
    <location>
        <begin position="19"/>
        <end position="33"/>
    </location>
</feature>
<dbReference type="EMBL" id="CM000162">
    <property type="protein sequence ID" value="EDX01805.2"/>
    <property type="molecule type" value="Genomic_DNA"/>
</dbReference>
<dbReference type="FunFam" id="3.30.200.20:FF:000770">
    <property type="entry name" value="SRSF protein kinase 2"/>
    <property type="match status" value="1"/>
</dbReference>
<dbReference type="SUPFAM" id="SSF56112">
    <property type="entry name" value="Protein kinase-like (PK-like)"/>
    <property type="match status" value="1"/>
</dbReference>
<keyword evidence="13" id="KW-1185">Reference proteome</keyword>
<dbReference type="FunFam" id="1.10.510.10:FF:000275">
    <property type="entry name" value="SRSF protein kinase 2 isoform X3"/>
    <property type="match status" value="1"/>
</dbReference>
<dbReference type="eggNOG" id="KOG1290">
    <property type="taxonomic scope" value="Eukaryota"/>
</dbReference>
<reference evidence="12 13" key="2">
    <citation type="journal article" date="2007" name="PLoS Biol.">
        <title>Principles of genome evolution in the Drosophila melanogaster species group.</title>
        <authorList>
            <person name="Ranz J.M."/>
            <person name="Maurin D."/>
            <person name="Chan Y.S."/>
            <person name="von Grotthuss M."/>
            <person name="Hillier L.W."/>
            <person name="Roote J."/>
            <person name="Ashburner M."/>
            <person name="Bergman C.M."/>
        </authorList>
    </citation>
    <scope>NUCLEOTIDE SEQUENCE [LARGE SCALE GENOMIC DNA]</scope>
    <source>
        <strain evidence="13">Tai18E2 / Tucson 14021-0261.01</strain>
    </source>
</reference>
<evidence type="ECO:0000256" key="4">
    <source>
        <dbReference type="ARBA" id="ARBA00022741"/>
    </source>
</evidence>
<feature type="region of interest" description="Disordered" evidence="10">
    <location>
        <begin position="173"/>
        <end position="225"/>
    </location>
</feature>
<dbReference type="PROSITE" id="PS00107">
    <property type="entry name" value="PROTEIN_KINASE_ATP"/>
    <property type="match status" value="1"/>
</dbReference>
<feature type="region of interest" description="Disordered" evidence="10">
    <location>
        <begin position="1"/>
        <end position="150"/>
    </location>
</feature>
<dbReference type="GO" id="GO:0005634">
    <property type="term" value="C:nucleus"/>
    <property type="evidence" value="ECO:0007669"/>
    <property type="project" value="TreeGrafter"/>
</dbReference>
<evidence type="ECO:0000256" key="9">
    <source>
        <dbReference type="PROSITE-ProRule" id="PRU10141"/>
    </source>
</evidence>
<dbReference type="InterPro" id="IPR017441">
    <property type="entry name" value="Protein_kinase_ATP_BS"/>
</dbReference>
<evidence type="ECO:0000256" key="1">
    <source>
        <dbReference type="ARBA" id="ARBA00012513"/>
    </source>
</evidence>
<evidence type="ECO:0000313" key="12">
    <source>
        <dbReference type="EMBL" id="EDX01805.2"/>
    </source>
</evidence>
<dbReference type="SMART" id="SM00220">
    <property type="entry name" value="S_TKc"/>
    <property type="match status" value="1"/>
</dbReference>
<dbReference type="GO" id="GO:0004674">
    <property type="term" value="F:protein serine/threonine kinase activity"/>
    <property type="evidence" value="ECO:0007669"/>
    <property type="project" value="UniProtKB-KW"/>
</dbReference>
<feature type="compositionally biased region" description="Basic and acidic residues" evidence="10">
    <location>
        <begin position="839"/>
        <end position="899"/>
    </location>
</feature>
<feature type="domain" description="Protein kinase" evidence="11">
    <location>
        <begin position="255"/>
        <end position="805"/>
    </location>
</feature>
<dbReference type="Pfam" id="PF00069">
    <property type="entry name" value="Pkinase"/>
    <property type="match status" value="2"/>
</dbReference>
<evidence type="ECO:0000256" key="5">
    <source>
        <dbReference type="ARBA" id="ARBA00022777"/>
    </source>
</evidence>
<keyword evidence="6 9" id="KW-0067">ATP-binding</keyword>
<dbReference type="InterPro" id="IPR000719">
    <property type="entry name" value="Prot_kinase_dom"/>
</dbReference>
<feature type="region of interest" description="Disordered" evidence="10">
    <location>
        <begin position="580"/>
        <end position="608"/>
    </location>
</feature>
<dbReference type="AlphaFoldDB" id="B4PWQ9"/>
<dbReference type="GO" id="GO:0000245">
    <property type="term" value="P:spliceosomal complex assembly"/>
    <property type="evidence" value="ECO:0007669"/>
    <property type="project" value="TreeGrafter"/>
</dbReference>
<dbReference type="InterPro" id="IPR011009">
    <property type="entry name" value="Kinase-like_dom_sf"/>
</dbReference>
<dbReference type="OrthoDB" id="2649at2759"/>
<evidence type="ECO:0000313" key="13">
    <source>
        <dbReference type="Proteomes" id="UP000002282"/>
    </source>
</evidence>
<evidence type="ECO:0000256" key="7">
    <source>
        <dbReference type="ARBA" id="ARBA00047899"/>
    </source>
</evidence>
<evidence type="ECO:0000256" key="6">
    <source>
        <dbReference type="ARBA" id="ARBA00022840"/>
    </source>
</evidence>
<dbReference type="InterPro" id="IPR051334">
    <property type="entry name" value="SRPK"/>
</dbReference>
<dbReference type="KEGG" id="dya:Dyak_GE17205"/>
<dbReference type="GO" id="GO:0005737">
    <property type="term" value="C:cytoplasm"/>
    <property type="evidence" value="ECO:0007669"/>
    <property type="project" value="TreeGrafter"/>
</dbReference>
<proteinExistence type="predicted"/>
<feature type="compositionally biased region" description="Polar residues" evidence="10">
    <location>
        <begin position="98"/>
        <end position="108"/>
    </location>
</feature>
<dbReference type="InterPro" id="IPR008271">
    <property type="entry name" value="Ser/Thr_kinase_AS"/>
</dbReference>
<keyword evidence="2" id="KW-0723">Serine/threonine-protein kinase</keyword>
<gene>
    <name evidence="12" type="primary">Dyak\GE17205</name>
    <name evidence="12" type="synonym">dyak_GLEANR_18555</name>
    <name evidence="12" type="synonym">GE17205</name>
    <name evidence="12" type="ORF">Dyak_GE17205</name>
</gene>
<accession>B4PWQ9</accession>
<dbReference type="EC" id="2.7.11.1" evidence="1"/>
<feature type="compositionally biased region" description="Basic residues" evidence="10">
    <location>
        <begin position="587"/>
        <end position="603"/>
    </location>
</feature>
<dbReference type="Gene3D" id="1.10.510.10">
    <property type="entry name" value="Transferase(Phosphotransferase) domain 1"/>
    <property type="match status" value="2"/>
</dbReference>
<dbReference type="HOGENOM" id="CLU_000288_81_12_1"/>
<protein>
    <recommendedName>
        <fullName evidence="1">non-specific serine/threonine protein kinase</fullName>
        <ecNumber evidence="1">2.7.11.1</ecNumber>
    </recommendedName>
</protein>
<dbReference type="PROSITE" id="PS00108">
    <property type="entry name" value="PROTEIN_KINASE_ST"/>
    <property type="match status" value="1"/>
</dbReference>
<organism evidence="12 13">
    <name type="scientific">Drosophila yakuba</name>
    <name type="common">Fruit fly</name>
    <dbReference type="NCBI Taxonomy" id="7245"/>
    <lineage>
        <taxon>Eukaryota</taxon>
        <taxon>Metazoa</taxon>
        <taxon>Ecdysozoa</taxon>
        <taxon>Arthropoda</taxon>
        <taxon>Hexapoda</taxon>
        <taxon>Insecta</taxon>
        <taxon>Pterygota</taxon>
        <taxon>Neoptera</taxon>
        <taxon>Endopterygota</taxon>
        <taxon>Diptera</taxon>
        <taxon>Brachycera</taxon>
        <taxon>Muscomorpha</taxon>
        <taxon>Ephydroidea</taxon>
        <taxon>Drosophilidae</taxon>
        <taxon>Drosophila</taxon>
        <taxon>Sophophora</taxon>
    </lineage>
</organism>
<feature type="region of interest" description="Disordered" evidence="10">
    <location>
        <begin position="417"/>
        <end position="443"/>
    </location>
</feature>
<evidence type="ECO:0000256" key="8">
    <source>
        <dbReference type="ARBA" id="ARBA00048679"/>
    </source>
</evidence>
<dbReference type="GO" id="GO:0050684">
    <property type="term" value="P:regulation of mRNA processing"/>
    <property type="evidence" value="ECO:0007669"/>
    <property type="project" value="TreeGrafter"/>
</dbReference>
<feature type="compositionally biased region" description="Basic and acidic residues" evidence="10">
    <location>
        <begin position="175"/>
        <end position="186"/>
    </location>
</feature>
<dbReference type="Proteomes" id="UP000002282">
    <property type="component" value="Chromosome X"/>
</dbReference>
<sequence length="899" mass="101636">MNKINPPKMIKRRAAALSKDQEDQVCEDKKRTLVVEPFGRPKMANPSPKDSNMIKNKDSRMAKPPTLARRTGTSHSKAEKLSENTAQKCSKSVAEPLNVNNSKLNVQQKRPPKRQELCECEDLQSAEPCDQVPGASKNKLIKNMPKQRGIAQTPSLHKDMGAQLAKVDNLCDQSGKGERSRIKHTGDQSTAGKSTEPDEEVSTGHQSDEGGGSNQSTGDCDDDAGNGFERQECQQDYVYGGYHPVAIGDVFVRRYHVIKKLGWGHFSTVWLCYDCKMQRYCAIKVVKSALEFSETARDEIRLFTAINRNESQKHRGNLVGFYNHFHVSGPNGTHTCLVFEVLGDNLLTVIERTAYKGMPLYNVRQIARQVLKGLYFLHNECRIIHTDLKPENVLLVANDVNIRTQVNQSIDKYLKDHEEQQRAGHNPPVVSPDRSKKTKTSKKRMRARAKKVLAFFKTHRRLLRRQGLNDLLRLAERGLLSPMTAALAVTDKLPFLPFSFDGLKILSDEDVAKVQKFAPVDQVGDQVLCHHRNVGEDSNNDDYDVVDWECSNVDMLLKNPKFFIRFVLYKVVGSDEQERTSQDFRMRVSRSKGRGQNKKKSRSLSRSACTADHLTVPSGLSTCEPSLSKLHPKDPATEDCEVMVKIADLGNGCWFNYHFTEDIQTREYRALEVILGAGYTETADIWSVACLLWELCTGTYLFDTHSKRGKYNLDEAHIAKIIETCGVIPRDLIKRGAYSSNFFKSNGQLCHISALKSRKLASVLVKEHGWTRRNAKAFVAFLMPMLNTNPGERNSARNALEHQFFYNKLGPKKIILTKYDPNSHFACKCKVNSDMDGDNGEKDSNIYKDNSEKENNREKESNKDEDSNSNRENNSDKDSKSRMDQNLDQGMKRNEACGK</sequence>
<evidence type="ECO:0000256" key="2">
    <source>
        <dbReference type="ARBA" id="ARBA00022527"/>
    </source>
</evidence>
<comment type="catalytic activity">
    <reaction evidence="7">
        <text>L-threonyl-[protein] + ATP = O-phospho-L-threonyl-[protein] + ADP + H(+)</text>
        <dbReference type="Rhea" id="RHEA:46608"/>
        <dbReference type="Rhea" id="RHEA-COMP:11060"/>
        <dbReference type="Rhea" id="RHEA-COMP:11605"/>
        <dbReference type="ChEBI" id="CHEBI:15378"/>
        <dbReference type="ChEBI" id="CHEBI:30013"/>
        <dbReference type="ChEBI" id="CHEBI:30616"/>
        <dbReference type="ChEBI" id="CHEBI:61977"/>
        <dbReference type="ChEBI" id="CHEBI:456216"/>
        <dbReference type="EC" id="2.7.11.1"/>
    </reaction>
</comment>
<evidence type="ECO:0000256" key="10">
    <source>
        <dbReference type="SAM" id="MobiDB-lite"/>
    </source>
</evidence>
<comment type="catalytic activity">
    <reaction evidence="8">
        <text>L-seryl-[protein] + ATP = O-phospho-L-seryl-[protein] + ADP + H(+)</text>
        <dbReference type="Rhea" id="RHEA:17989"/>
        <dbReference type="Rhea" id="RHEA-COMP:9863"/>
        <dbReference type="Rhea" id="RHEA-COMP:11604"/>
        <dbReference type="ChEBI" id="CHEBI:15378"/>
        <dbReference type="ChEBI" id="CHEBI:29999"/>
        <dbReference type="ChEBI" id="CHEBI:30616"/>
        <dbReference type="ChEBI" id="CHEBI:83421"/>
        <dbReference type="ChEBI" id="CHEBI:456216"/>
        <dbReference type="EC" id="2.7.11.1"/>
    </reaction>
</comment>
<evidence type="ECO:0000259" key="11">
    <source>
        <dbReference type="PROSITE" id="PS50011"/>
    </source>
</evidence>
<dbReference type="GO" id="GO:0005524">
    <property type="term" value="F:ATP binding"/>
    <property type="evidence" value="ECO:0007669"/>
    <property type="project" value="UniProtKB-UniRule"/>
</dbReference>
<dbReference type="PANTHER" id="PTHR47634">
    <property type="entry name" value="PROTEIN KINASE DOMAIN-CONTAINING PROTEIN-RELATED"/>
    <property type="match status" value="1"/>
</dbReference>
<keyword evidence="4 9" id="KW-0547">Nucleotide-binding</keyword>
<evidence type="ECO:0000256" key="3">
    <source>
        <dbReference type="ARBA" id="ARBA00022679"/>
    </source>
</evidence>
<dbReference type="PANTHER" id="PTHR47634:SF9">
    <property type="entry name" value="PROTEIN KINASE DOMAIN-CONTAINING PROTEIN-RELATED"/>
    <property type="match status" value="1"/>
</dbReference>
<dbReference type="PROSITE" id="PS50011">
    <property type="entry name" value="PROTEIN_KINASE_DOM"/>
    <property type="match status" value="1"/>
</dbReference>
<feature type="region of interest" description="Disordered" evidence="10">
    <location>
        <begin position="838"/>
        <end position="899"/>
    </location>
</feature>
<keyword evidence="5" id="KW-0418">Kinase</keyword>
<keyword evidence="3" id="KW-0808">Transferase</keyword>